<keyword evidence="2" id="KW-1185">Reference proteome</keyword>
<evidence type="ECO:0000313" key="2">
    <source>
        <dbReference type="Proteomes" id="UP000501802"/>
    </source>
</evidence>
<dbReference type="InterPro" id="IPR036291">
    <property type="entry name" value="NAD(P)-bd_dom_sf"/>
</dbReference>
<dbReference type="RefSeq" id="WP_167208138.1">
    <property type="nucleotide sequence ID" value="NZ_CP050063.1"/>
</dbReference>
<dbReference type="Gene3D" id="3.40.50.720">
    <property type="entry name" value="NAD(P)-binding Rossmann-like Domain"/>
    <property type="match status" value="1"/>
</dbReference>
<reference evidence="1 2" key="1">
    <citation type="submission" date="2020-03" db="EMBL/GenBank/DDBJ databases">
        <authorList>
            <person name="Kim M.K."/>
        </authorList>
    </citation>
    <scope>NUCLEOTIDE SEQUENCE [LARGE SCALE GENOMIC DNA]</scope>
    <source>
        <strain evidence="1 2">BT328</strain>
    </source>
</reference>
<dbReference type="AlphaFoldDB" id="A0A6G9AM21"/>
<dbReference type="Pfam" id="PF00106">
    <property type="entry name" value="adh_short"/>
    <property type="match status" value="1"/>
</dbReference>
<dbReference type="Proteomes" id="UP000501802">
    <property type="component" value="Chromosome"/>
</dbReference>
<dbReference type="EMBL" id="CP050063">
    <property type="protein sequence ID" value="QIP13253.1"/>
    <property type="molecule type" value="Genomic_DNA"/>
</dbReference>
<dbReference type="PANTHER" id="PTHR43431">
    <property type="entry name" value="OXIDOREDUCTASE, SHORT CHAIN DEHYDROGENASE/REDUCTASE FAMILY (AFU_ORTHOLOGUE AFUA_5G14000)"/>
    <property type="match status" value="1"/>
</dbReference>
<gene>
    <name evidence="1" type="ORF">G8759_11750</name>
</gene>
<name>A0A6G9AM21_9BACT</name>
<protein>
    <submittedName>
        <fullName evidence="1">SDR family NAD(P)-dependent oxidoreductase</fullName>
    </submittedName>
</protein>
<organism evidence="1 2">
    <name type="scientific">Spirosoma aureum</name>
    <dbReference type="NCBI Taxonomy" id="2692134"/>
    <lineage>
        <taxon>Bacteria</taxon>
        <taxon>Pseudomonadati</taxon>
        <taxon>Bacteroidota</taxon>
        <taxon>Cytophagia</taxon>
        <taxon>Cytophagales</taxon>
        <taxon>Cytophagaceae</taxon>
        <taxon>Spirosoma</taxon>
    </lineage>
</organism>
<dbReference type="PANTHER" id="PTHR43431:SF1">
    <property type="entry name" value="OS08G0476300 PROTEIN"/>
    <property type="match status" value="1"/>
</dbReference>
<accession>A0A6G9AM21</accession>
<dbReference type="InterPro" id="IPR002347">
    <property type="entry name" value="SDR_fam"/>
</dbReference>
<proteinExistence type="predicted"/>
<dbReference type="KEGG" id="spib:G8759_11750"/>
<sequence length="214" mass="22537">MAKVLSVVGVGPGISLAVAHRFAREGFAVALISRDLAKVEGYVNDLKAAGIEAGAFEYDSADSASLETALKQVEKQLGPTTVLHYNAASLHKGSLEQETADSLVADFRVNTANIVLAVNTVRGKMVPGEGGILLTGGGLAYMNATDYLSLTLGKAATVTLANLLNKTLKPAGIFVGTITVSGTVRPTAEKHTPDNIAEEFWKLYSDRSTVEVRF</sequence>
<dbReference type="SUPFAM" id="SSF51735">
    <property type="entry name" value="NAD(P)-binding Rossmann-fold domains"/>
    <property type="match status" value="1"/>
</dbReference>
<evidence type="ECO:0000313" key="1">
    <source>
        <dbReference type="EMBL" id="QIP13253.1"/>
    </source>
</evidence>